<feature type="non-terminal residue" evidence="1">
    <location>
        <position position="1"/>
    </location>
</feature>
<dbReference type="EMBL" id="HACM01005950">
    <property type="protein sequence ID" value="CRZ06392.1"/>
    <property type="molecule type" value="Transcribed_RNA"/>
</dbReference>
<reference evidence="1" key="1">
    <citation type="submission" date="2015-04" db="EMBL/GenBank/DDBJ databases">
        <title>The genome sequence of the plant pathogenic Rhizarian Plasmodiophora brassicae reveals insights in its biotrophic life cycle and the origin of chitin synthesis.</title>
        <authorList>
            <person name="Schwelm A."/>
            <person name="Fogelqvist J."/>
            <person name="Knaust A."/>
            <person name="Julke S."/>
            <person name="Lilja T."/>
            <person name="Dhandapani V."/>
            <person name="Bonilla-Rosso G."/>
            <person name="Karlsson M."/>
            <person name="Shevchenko A."/>
            <person name="Choi S.R."/>
            <person name="Kim H.G."/>
            <person name="Park J.Y."/>
            <person name="Lim Y.P."/>
            <person name="Ludwig-Muller J."/>
            <person name="Dixelius C."/>
        </authorList>
    </citation>
    <scope>NUCLEOTIDE SEQUENCE</scope>
    <source>
        <tissue evidence="1">Potato root galls</tissue>
    </source>
</reference>
<evidence type="ECO:0000313" key="1">
    <source>
        <dbReference type="EMBL" id="CRZ06393.1"/>
    </source>
</evidence>
<proteinExistence type="predicted"/>
<protein>
    <submittedName>
        <fullName evidence="1">Uncharacterized protein</fullName>
    </submittedName>
</protein>
<dbReference type="EMBL" id="HACM01005951">
    <property type="protein sequence ID" value="CRZ06393.1"/>
    <property type="molecule type" value="Transcribed_RNA"/>
</dbReference>
<organism evidence="1">
    <name type="scientific">Spongospora subterranea</name>
    <dbReference type="NCBI Taxonomy" id="70186"/>
    <lineage>
        <taxon>Eukaryota</taxon>
        <taxon>Sar</taxon>
        <taxon>Rhizaria</taxon>
        <taxon>Endomyxa</taxon>
        <taxon>Phytomyxea</taxon>
        <taxon>Plasmodiophorida</taxon>
        <taxon>Plasmodiophoridae</taxon>
        <taxon>Spongospora</taxon>
    </lineage>
</organism>
<accession>A0A0H5QWP5</accession>
<sequence>KITQEVFRLLLSDMQIPQDHRPQAIPLVQFVLNHSPRPSLGGLSPTQVLTNTTPESPLSEILPSYLPSNASPISAATILSRHDTLQVAFQELHKTVSASRRDKLSKSRRRITAKFPNLIVCDFVLWARRQDSPRVKDSKLMVLWLGPYRITVNGTMLSSI</sequence>
<name>A0A0H5QWP5_9EUKA</name>
<dbReference type="AlphaFoldDB" id="A0A0H5QWP5"/>